<comment type="caution">
    <text evidence="4">The sequence shown here is derived from an EMBL/GenBank/DDBJ whole genome shotgun (WGS) entry which is preliminary data.</text>
</comment>
<organism evidence="4 5">
    <name type="scientific">Trifolium pratense</name>
    <name type="common">Red clover</name>
    <dbReference type="NCBI Taxonomy" id="57577"/>
    <lineage>
        <taxon>Eukaryota</taxon>
        <taxon>Viridiplantae</taxon>
        <taxon>Streptophyta</taxon>
        <taxon>Embryophyta</taxon>
        <taxon>Tracheophyta</taxon>
        <taxon>Spermatophyta</taxon>
        <taxon>Magnoliopsida</taxon>
        <taxon>eudicotyledons</taxon>
        <taxon>Gunneridae</taxon>
        <taxon>Pentapetalae</taxon>
        <taxon>rosids</taxon>
        <taxon>fabids</taxon>
        <taxon>Fabales</taxon>
        <taxon>Fabaceae</taxon>
        <taxon>Papilionoideae</taxon>
        <taxon>50 kb inversion clade</taxon>
        <taxon>NPAAA clade</taxon>
        <taxon>Hologalegina</taxon>
        <taxon>IRL clade</taxon>
        <taxon>Trifolieae</taxon>
        <taxon>Trifolium</taxon>
    </lineage>
</organism>
<name>A0A2K3P4D2_TRIPR</name>
<accession>A0A2K3P4D2</accession>
<reference evidence="4 5" key="2">
    <citation type="journal article" date="2017" name="Front. Plant Sci.">
        <title>Gene Classification and Mining of Molecular Markers Useful in Red Clover (Trifolium pratense) Breeding.</title>
        <authorList>
            <person name="Istvanek J."/>
            <person name="Dluhosova J."/>
            <person name="Dluhos P."/>
            <person name="Patkova L."/>
            <person name="Nedelnik J."/>
            <person name="Repkova J."/>
        </authorList>
    </citation>
    <scope>NUCLEOTIDE SEQUENCE [LARGE SCALE GENOMIC DNA]</scope>
    <source>
        <strain evidence="5">cv. Tatra</strain>
        <tissue evidence="4">Young leaves</tissue>
    </source>
</reference>
<dbReference type="ExpressionAtlas" id="A0A2K3P4D2">
    <property type="expression patterns" value="baseline"/>
</dbReference>
<dbReference type="PANTHER" id="PTHR31099:SF49">
    <property type="entry name" value="MYOSIN HEAVY CHAIN-LIKE PROTEIN"/>
    <property type="match status" value="1"/>
</dbReference>
<reference evidence="4 5" key="1">
    <citation type="journal article" date="2014" name="Am. J. Bot.">
        <title>Genome assembly and annotation for red clover (Trifolium pratense; Fabaceae).</title>
        <authorList>
            <person name="Istvanek J."/>
            <person name="Jaros M."/>
            <person name="Krenek A."/>
            <person name="Repkova J."/>
        </authorList>
    </citation>
    <scope>NUCLEOTIDE SEQUENCE [LARGE SCALE GENOMIC DNA]</scope>
    <source>
        <strain evidence="5">cv. Tatra</strain>
        <tissue evidence="4">Young leaves</tissue>
    </source>
</reference>
<dbReference type="PANTHER" id="PTHR31099">
    <property type="entry name" value="OS06G0165300 PROTEIN"/>
    <property type="match status" value="1"/>
</dbReference>
<proteinExistence type="predicted"/>
<feature type="coiled-coil region" evidence="1">
    <location>
        <begin position="479"/>
        <end position="552"/>
    </location>
</feature>
<feature type="region of interest" description="Disordered" evidence="2">
    <location>
        <begin position="338"/>
        <end position="401"/>
    </location>
</feature>
<dbReference type="AlphaFoldDB" id="A0A2K3P4D2"/>
<dbReference type="EMBL" id="ASHM01003609">
    <property type="protein sequence ID" value="PNY10130.1"/>
    <property type="molecule type" value="Genomic_DNA"/>
</dbReference>
<dbReference type="Proteomes" id="UP000236291">
    <property type="component" value="Unassembled WGS sequence"/>
</dbReference>
<evidence type="ECO:0000256" key="1">
    <source>
        <dbReference type="SAM" id="Coils"/>
    </source>
</evidence>
<evidence type="ECO:0000313" key="5">
    <source>
        <dbReference type="Proteomes" id="UP000236291"/>
    </source>
</evidence>
<evidence type="ECO:0000313" key="4">
    <source>
        <dbReference type="EMBL" id="PNY10130.1"/>
    </source>
</evidence>
<evidence type="ECO:0000259" key="3">
    <source>
        <dbReference type="Pfam" id="PF04195"/>
    </source>
</evidence>
<dbReference type="Pfam" id="PF04195">
    <property type="entry name" value="Transposase_28"/>
    <property type="match status" value="1"/>
</dbReference>
<keyword evidence="1" id="KW-0175">Coiled coil</keyword>
<evidence type="ECO:0000256" key="2">
    <source>
        <dbReference type="SAM" id="MobiDB-lite"/>
    </source>
</evidence>
<sequence>MEGSQRENRPVVDYSWVADEPRTTISLYSDCADDIPDSMCTDIQIPPTQDFEVRIPTSRRRICSVWSWGTIPMYEIAFKHLGFKLPFSDLEVSIFRHLLVAPSQLHPNALAFIRAFELTCDHLGLGPTLPLFFYHFGLQRSCPRGEKAKGKAVKGAEVPDTKGGWVSFRQRERLFDMYEESVRGFKDLYYGVRPITLKGWQNFVRRDYRVDAQGKKMLDDQGQPIEEDFAIFPFYWRSDHYSVPTSEFVFKLKDLTKEERADYKKLETFVKGLPPWLCEDVRGHPTFDGEGRRVTRVKFIETKELVASDSEEKLEAFWNRMTSAAAVLRRAKKNAKKDASSAAGASSALEGTSVQRFPAGSSETQRQKRMRTEDFEDTSSRQQHFIDLDGPPRSPTTGLHKLLPSSAATEFVLPPAFARGPQLDKYIQLKVDPADETIISDMGPTALRAEIASHSTALIKLLEVATVLNGRECKYLEERDNARSDLKLLEQKLKDSESASEEQLKILSSNLEKAEEKLKISSGEKDAALKEAEELRAKIVELEGKLKEHVDVVAVEEGEKVLDPDGEYTSCTRTALIAKIHELSNNMVAASSFSFQNAVAQLQLLNPGIAIEGLDEDKEVRDGQILTPED</sequence>
<dbReference type="InterPro" id="IPR007321">
    <property type="entry name" value="Transposase_28"/>
</dbReference>
<feature type="domain" description="Transposase (putative) gypsy type" evidence="3">
    <location>
        <begin position="77"/>
        <end position="138"/>
    </location>
</feature>
<protein>
    <recommendedName>
        <fullName evidence="3">Transposase (putative) gypsy type domain-containing protein</fullName>
    </recommendedName>
</protein>
<gene>
    <name evidence="4" type="ORF">L195_g006699</name>
</gene>